<sequence length="147" mass="16060">MRRAIAIIALAGSLAGCSFPDTSILDEREKPVQQYAVFEVALVNAHAFFDLDVQWGYSGEEHKERVPGNTTVQRRVSLTWPDHTSVWAGGTPSKKPGVDDLLAYAQGEPIVRCSITINGRVVAKNDLTMCRYDFLWTPVPDPGGTAG</sequence>
<dbReference type="OrthoDB" id="3380567at2"/>
<dbReference type="PROSITE" id="PS51257">
    <property type="entry name" value="PROKAR_LIPOPROTEIN"/>
    <property type="match status" value="1"/>
</dbReference>
<dbReference type="RefSeq" id="WP_132621582.1">
    <property type="nucleotide sequence ID" value="NZ_SMKQ01000232.1"/>
</dbReference>
<proteinExistence type="predicted"/>
<protein>
    <recommendedName>
        <fullName evidence="3">Lipoprotein</fullName>
    </recommendedName>
</protein>
<accession>A0A4V2YIF8</accession>
<evidence type="ECO:0000313" key="2">
    <source>
        <dbReference type="Proteomes" id="UP000295302"/>
    </source>
</evidence>
<comment type="caution">
    <text evidence="1">The sequence shown here is derived from an EMBL/GenBank/DDBJ whole genome shotgun (WGS) entry which is preliminary data.</text>
</comment>
<organism evidence="1 2">
    <name type="scientific">Nonomuraea terrae</name>
    <dbReference type="NCBI Taxonomy" id="2530383"/>
    <lineage>
        <taxon>Bacteria</taxon>
        <taxon>Bacillati</taxon>
        <taxon>Actinomycetota</taxon>
        <taxon>Actinomycetes</taxon>
        <taxon>Streptosporangiales</taxon>
        <taxon>Streptosporangiaceae</taxon>
        <taxon>Nonomuraea</taxon>
    </lineage>
</organism>
<dbReference type="AlphaFoldDB" id="A0A4V2YIF8"/>
<keyword evidence="2" id="KW-1185">Reference proteome</keyword>
<dbReference type="Proteomes" id="UP000295302">
    <property type="component" value="Unassembled WGS sequence"/>
</dbReference>
<evidence type="ECO:0008006" key="3">
    <source>
        <dbReference type="Google" id="ProtNLM"/>
    </source>
</evidence>
<name>A0A4V2YIF8_9ACTN</name>
<dbReference type="EMBL" id="SMKQ01000232">
    <property type="protein sequence ID" value="TDD34637.1"/>
    <property type="molecule type" value="Genomic_DNA"/>
</dbReference>
<evidence type="ECO:0000313" key="1">
    <source>
        <dbReference type="EMBL" id="TDD34637.1"/>
    </source>
</evidence>
<gene>
    <name evidence="1" type="ORF">E1286_40585</name>
</gene>
<reference evidence="1 2" key="1">
    <citation type="submission" date="2019-03" db="EMBL/GenBank/DDBJ databases">
        <title>Draft genome sequences of novel Actinobacteria.</title>
        <authorList>
            <person name="Sahin N."/>
            <person name="Ay H."/>
            <person name="Saygin H."/>
        </authorList>
    </citation>
    <scope>NUCLEOTIDE SEQUENCE [LARGE SCALE GENOMIC DNA]</scope>
    <source>
        <strain evidence="1 2">CH32</strain>
    </source>
</reference>